<protein>
    <submittedName>
        <fullName evidence="2">Uncharacterized protein</fullName>
    </submittedName>
</protein>
<keyword evidence="3" id="KW-1185">Reference proteome</keyword>
<gene>
    <name evidence="2" type="ORF">PCON_08653</name>
</gene>
<evidence type="ECO:0000313" key="3">
    <source>
        <dbReference type="Proteomes" id="UP000018144"/>
    </source>
</evidence>
<evidence type="ECO:0000313" key="2">
    <source>
        <dbReference type="EMBL" id="CCX30454.1"/>
    </source>
</evidence>
<proteinExistence type="predicted"/>
<reference evidence="2 3" key="1">
    <citation type="journal article" date="2013" name="PLoS Genet.">
        <title>The genome and development-dependent transcriptomes of Pyronema confluens: a window into fungal evolution.</title>
        <authorList>
            <person name="Traeger S."/>
            <person name="Altegoer F."/>
            <person name="Freitag M."/>
            <person name="Gabaldon T."/>
            <person name="Kempken F."/>
            <person name="Kumar A."/>
            <person name="Marcet-Houben M."/>
            <person name="Poggeler S."/>
            <person name="Stajich J.E."/>
            <person name="Nowrousian M."/>
        </authorList>
    </citation>
    <scope>NUCLEOTIDE SEQUENCE [LARGE SCALE GENOMIC DNA]</scope>
    <source>
        <strain evidence="3">CBS 100304</strain>
        <tissue evidence="2">Vegetative mycelium</tissue>
    </source>
</reference>
<feature type="region of interest" description="Disordered" evidence="1">
    <location>
        <begin position="1"/>
        <end position="68"/>
    </location>
</feature>
<dbReference type="Proteomes" id="UP000018144">
    <property type="component" value="Unassembled WGS sequence"/>
</dbReference>
<dbReference type="EMBL" id="HF935441">
    <property type="protein sequence ID" value="CCX30454.1"/>
    <property type="molecule type" value="Genomic_DNA"/>
</dbReference>
<accession>U4LEB5</accession>
<sequence>MCLITTRTTTEDAIPPRRVYRDKATGAYFSESSRSVPRRSKSNAGSVRSGYAGSARSHSGSVRDAREIREVRHVYPAAVTVPSPRGSFTRGSDYGGNSSRGSYVSYGGNSARGSYIRDIEQPVVVVQGKPRSVRGGYY</sequence>
<dbReference type="AlphaFoldDB" id="U4LEB5"/>
<name>U4LEB5_PYROM</name>
<feature type="region of interest" description="Disordered" evidence="1">
    <location>
        <begin position="81"/>
        <end position="100"/>
    </location>
</feature>
<evidence type="ECO:0000256" key="1">
    <source>
        <dbReference type="SAM" id="MobiDB-lite"/>
    </source>
</evidence>
<organism evidence="2 3">
    <name type="scientific">Pyronema omphalodes (strain CBS 100304)</name>
    <name type="common">Pyronema confluens</name>
    <dbReference type="NCBI Taxonomy" id="1076935"/>
    <lineage>
        <taxon>Eukaryota</taxon>
        <taxon>Fungi</taxon>
        <taxon>Dikarya</taxon>
        <taxon>Ascomycota</taxon>
        <taxon>Pezizomycotina</taxon>
        <taxon>Pezizomycetes</taxon>
        <taxon>Pezizales</taxon>
        <taxon>Pyronemataceae</taxon>
        <taxon>Pyronema</taxon>
    </lineage>
</organism>